<keyword evidence="2" id="KW-0804">Transcription</keyword>
<dbReference type="InterPro" id="IPR029062">
    <property type="entry name" value="Class_I_gatase-like"/>
</dbReference>
<dbReference type="CDD" id="cd03137">
    <property type="entry name" value="GATase1_AraC_1"/>
    <property type="match status" value="1"/>
</dbReference>
<dbReference type="PANTHER" id="PTHR43130:SF3">
    <property type="entry name" value="HTH-TYPE TRANSCRIPTIONAL REGULATOR RV1931C"/>
    <property type="match status" value="1"/>
</dbReference>
<dbReference type="Gene3D" id="3.40.50.880">
    <property type="match status" value="1"/>
</dbReference>
<name>A0ABV1WPC3_9ACTN</name>
<dbReference type="InterPro" id="IPR052158">
    <property type="entry name" value="INH-QAR"/>
</dbReference>
<feature type="domain" description="HTH araC/xylS-type" evidence="4">
    <location>
        <begin position="217"/>
        <end position="315"/>
    </location>
</feature>
<evidence type="ECO:0000256" key="3">
    <source>
        <dbReference type="SAM" id="MobiDB-lite"/>
    </source>
</evidence>
<dbReference type="EMBL" id="JBEPEK010000007">
    <property type="protein sequence ID" value="MER7178258.1"/>
    <property type="molecule type" value="Genomic_DNA"/>
</dbReference>
<proteinExistence type="predicted"/>
<dbReference type="Pfam" id="PF12833">
    <property type="entry name" value="HTH_18"/>
    <property type="match status" value="1"/>
</dbReference>
<keyword evidence="1" id="KW-0805">Transcription regulation</keyword>
<keyword evidence="6" id="KW-1185">Reference proteome</keyword>
<dbReference type="Pfam" id="PF01965">
    <property type="entry name" value="DJ-1_PfpI"/>
    <property type="match status" value="1"/>
</dbReference>
<dbReference type="Gene3D" id="1.10.10.60">
    <property type="entry name" value="Homeodomain-like"/>
    <property type="match status" value="1"/>
</dbReference>
<reference evidence="5 6" key="1">
    <citation type="submission" date="2024-06" db="EMBL/GenBank/DDBJ databases">
        <title>The Natural Products Discovery Center: Release of the First 8490 Sequenced Strains for Exploring Actinobacteria Biosynthetic Diversity.</title>
        <authorList>
            <person name="Kalkreuter E."/>
            <person name="Kautsar S.A."/>
            <person name="Yang D."/>
            <person name="Bader C.D."/>
            <person name="Teijaro C.N."/>
            <person name="Fluegel L."/>
            <person name="Davis C.M."/>
            <person name="Simpson J.R."/>
            <person name="Lauterbach L."/>
            <person name="Steele A.D."/>
            <person name="Gui C."/>
            <person name="Meng S."/>
            <person name="Li G."/>
            <person name="Viehrig K."/>
            <person name="Ye F."/>
            <person name="Su P."/>
            <person name="Kiefer A.F."/>
            <person name="Nichols A."/>
            <person name="Cepeda A.J."/>
            <person name="Yan W."/>
            <person name="Fan B."/>
            <person name="Jiang Y."/>
            <person name="Adhikari A."/>
            <person name="Zheng C.-J."/>
            <person name="Schuster L."/>
            <person name="Cowan T.M."/>
            <person name="Smanski M.J."/>
            <person name="Chevrette M.G."/>
            <person name="De Carvalho L.P.S."/>
            <person name="Shen B."/>
        </authorList>
    </citation>
    <scope>NUCLEOTIDE SEQUENCE [LARGE SCALE GENOMIC DNA]</scope>
    <source>
        <strain evidence="5 6">NPDC000234</strain>
    </source>
</reference>
<dbReference type="InterPro" id="IPR018060">
    <property type="entry name" value="HTH_AraC"/>
</dbReference>
<evidence type="ECO:0000256" key="1">
    <source>
        <dbReference type="ARBA" id="ARBA00023015"/>
    </source>
</evidence>
<sequence length="340" mass="36649">MISDDVAVPLRHHVVVLSLPGVLPLELGIAAQVFSMDPNYELTVATYEQVVPVARSGFSVTGAAGLDALDKADTVIVPGYDDVDADVPGAALTALRTAHGRGARIVSICSGAFALAAAGLLDGRPATTHWQVSDQLQRRYPGIEVQPNRMFVDDGDILTSAGVTAGIDLCLHLIRIDHGAAASNSRARFLVAPPQRPGGQAQYIDQLRSRPSSQELATVRDWMLENMAATITVDDLAARAHMARRTLVRRFRNETGTSPMAWLTDARIDRARELLEATTEPIERIGRLTGLGNPASVRAAFHRRVGTSPQEYRALFRQEARADVTSPRRPPVLSNLTGTA</sequence>
<organism evidence="5 6">
    <name type="scientific">Streptomyces hyaluromycini</name>
    <dbReference type="NCBI Taxonomy" id="1377993"/>
    <lineage>
        <taxon>Bacteria</taxon>
        <taxon>Bacillati</taxon>
        <taxon>Actinomycetota</taxon>
        <taxon>Actinomycetes</taxon>
        <taxon>Kitasatosporales</taxon>
        <taxon>Streptomycetaceae</taxon>
        <taxon>Streptomyces</taxon>
    </lineage>
</organism>
<dbReference type="Proteomes" id="UP001474181">
    <property type="component" value="Unassembled WGS sequence"/>
</dbReference>
<dbReference type="InterPro" id="IPR009057">
    <property type="entry name" value="Homeodomain-like_sf"/>
</dbReference>
<dbReference type="PANTHER" id="PTHR43130">
    <property type="entry name" value="ARAC-FAMILY TRANSCRIPTIONAL REGULATOR"/>
    <property type="match status" value="1"/>
</dbReference>
<comment type="caution">
    <text evidence="5">The sequence shown here is derived from an EMBL/GenBank/DDBJ whole genome shotgun (WGS) entry which is preliminary data.</text>
</comment>
<accession>A0ABV1WPC3</accession>
<dbReference type="SMART" id="SM00342">
    <property type="entry name" value="HTH_ARAC"/>
    <property type="match status" value="1"/>
</dbReference>
<protein>
    <submittedName>
        <fullName evidence="5">Helix-turn-helix domain-containing protein</fullName>
    </submittedName>
</protein>
<evidence type="ECO:0000256" key="2">
    <source>
        <dbReference type="ARBA" id="ARBA00023163"/>
    </source>
</evidence>
<feature type="region of interest" description="Disordered" evidence="3">
    <location>
        <begin position="318"/>
        <end position="340"/>
    </location>
</feature>
<gene>
    <name evidence="5" type="ORF">ABT404_01975</name>
</gene>
<dbReference type="SUPFAM" id="SSF46689">
    <property type="entry name" value="Homeodomain-like"/>
    <property type="match status" value="2"/>
</dbReference>
<evidence type="ECO:0000259" key="4">
    <source>
        <dbReference type="PROSITE" id="PS01124"/>
    </source>
</evidence>
<evidence type="ECO:0000313" key="6">
    <source>
        <dbReference type="Proteomes" id="UP001474181"/>
    </source>
</evidence>
<dbReference type="RefSeq" id="WP_350776445.1">
    <property type="nucleotide sequence ID" value="NZ_JBEPEK010000007.1"/>
</dbReference>
<evidence type="ECO:0000313" key="5">
    <source>
        <dbReference type="EMBL" id="MER7178258.1"/>
    </source>
</evidence>
<dbReference type="InterPro" id="IPR002818">
    <property type="entry name" value="DJ-1/PfpI"/>
</dbReference>
<dbReference type="PROSITE" id="PS01124">
    <property type="entry name" value="HTH_ARAC_FAMILY_2"/>
    <property type="match status" value="1"/>
</dbReference>
<dbReference type="SUPFAM" id="SSF52317">
    <property type="entry name" value="Class I glutamine amidotransferase-like"/>
    <property type="match status" value="1"/>
</dbReference>